<dbReference type="GO" id="GO:0008360">
    <property type="term" value="P:regulation of cell shape"/>
    <property type="evidence" value="ECO:0007669"/>
    <property type="project" value="UniProtKB-UniRule"/>
</dbReference>
<dbReference type="Pfam" id="PF03734">
    <property type="entry name" value="YkuD"/>
    <property type="match status" value="1"/>
</dbReference>
<dbReference type="InterPro" id="IPR050979">
    <property type="entry name" value="LD-transpeptidase"/>
</dbReference>
<evidence type="ECO:0000259" key="8">
    <source>
        <dbReference type="PROSITE" id="PS52029"/>
    </source>
</evidence>
<evidence type="ECO:0000313" key="9">
    <source>
        <dbReference type="EMBL" id="RDI40059.1"/>
    </source>
</evidence>
<name>A0A370GAJ4_9COXI</name>
<keyword evidence="5 7" id="KW-0573">Peptidoglycan synthesis</keyword>
<dbReference type="GO" id="GO:0071972">
    <property type="term" value="F:peptidoglycan L,D-transpeptidase activity"/>
    <property type="evidence" value="ECO:0007669"/>
    <property type="project" value="TreeGrafter"/>
</dbReference>
<gene>
    <name evidence="9" type="ORF">C8D86_1249</name>
</gene>
<dbReference type="GO" id="GO:0016740">
    <property type="term" value="F:transferase activity"/>
    <property type="evidence" value="ECO:0007669"/>
    <property type="project" value="UniProtKB-KW"/>
</dbReference>
<organism evidence="9 10">
    <name type="scientific">Aquicella lusitana</name>
    <dbReference type="NCBI Taxonomy" id="254246"/>
    <lineage>
        <taxon>Bacteria</taxon>
        <taxon>Pseudomonadati</taxon>
        <taxon>Pseudomonadota</taxon>
        <taxon>Gammaproteobacteria</taxon>
        <taxon>Legionellales</taxon>
        <taxon>Coxiellaceae</taxon>
        <taxon>Aquicella</taxon>
    </lineage>
</organism>
<dbReference type="InterPro" id="IPR005490">
    <property type="entry name" value="LD_TPept_cat_dom"/>
</dbReference>
<dbReference type="GO" id="GO:0005576">
    <property type="term" value="C:extracellular region"/>
    <property type="evidence" value="ECO:0007669"/>
    <property type="project" value="TreeGrafter"/>
</dbReference>
<dbReference type="UniPathway" id="UPA00219"/>
<evidence type="ECO:0000313" key="10">
    <source>
        <dbReference type="Proteomes" id="UP000254720"/>
    </source>
</evidence>
<dbReference type="PROSITE" id="PS52029">
    <property type="entry name" value="LD_TPASE"/>
    <property type="match status" value="1"/>
</dbReference>
<dbReference type="GO" id="GO:0071555">
    <property type="term" value="P:cell wall organization"/>
    <property type="evidence" value="ECO:0007669"/>
    <property type="project" value="UniProtKB-UniRule"/>
</dbReference>
<dbReference type="AlphaFoldDB" id="A0A370GAJ4"/>
<evidence type="ECO:0000256" key="2">
    <source>
        <dbReference type="ARBA" id="ARBA00005992"/>
    </source>
</evidence>
<dbReference type="Proteomes" id="UP000254720">
    <property type="component" value="Unassembled WGS sequence"/>
</dbReference>
<keyword evidence="10" id="KW-1185">Reference proteome</keyword>
<dbReference type="SUPFAM" id="SSF141523">
    <property type="entry name" value="L,D-transpeptidase catalytic domain-like"/>
    <property type="match status" value="1"/>
</dbReference>
<keyword evidence="4 7" id="KW-0133">Cell shape</keyword>
<dbReference type="OrthoDB" id="463216at2"/>
<evidence type="ECO:0000256" key="1">
    <source>
        <dbReference type="ARBA" id="ARBA00004752"/>
    </source>
</evidence>
<proteinExistence type="inferred from homology"/>
<sequence length="159" mass="17694">MPIKNGLAVMTLLLLFFTPLLYAMPQRIKPPGEKVIIVNPRTHMWGAYNANGKLLRSGIATAGAKWCPDIKRSCRTKSGSFRIYSLGSPSCKSSKYPLPRGGAPMPYCMFFNGHQGLHGSPHVVRGNRSHGCVRVTVSAARWLRYHFVTHGTRIIIKPY</sequence>
<feature type="active site" description="Nucleophile" evidence="7">
    <location>
        <position position="132"/>
    </location>
</feature>
<dbReference type="GO" id="GO:0018104">
    <property type="term" value="P:peptidoglycan-protein cross-linking"/>
    <property type="evidence" value="ECO:0007669"/>
    <property type="project" value="TreeGrafter"/>
</dbReference>
<evidence type="ECO:0000256" key="4">
    <source>
        <dbReference type="ARBA" id="ARBA00022960"/>
    </source>
</evidence>
<dbReference type="EMBL" id="QQAX01000024">
    <property type="protein sequence ID" value="RDI40059.1"/>
    <property type="molecule type" value="Genomic_DNA"/>
</dbReference>
<keyword evidence="6 7" id="KW-0961">Cell wall biogenesis/degradation</keyword>
<dbReference type="PANTHER" id="PTHR30582">
    <property type="entry name" value="L,D-TRANSPEPTIDASE"/>
    <property type="match status" value="1"/>
</dbReference>
<dbReference type="CDD" id="cd16913">
    <property type="entry name" value="YkuD_like"/>
    <property type="match status" value="1"/>
</dbReference>
<feature type="active site" description="Proton donor/acceptor" evidence="7">
    <location>
        <position position="118"/>
    </location>
</feature>
<reference evidence="9 10" key="1">
    <citation type="submission" date="2018-07" db="EMBL/GenBank/DDBJ databases">
        <title>Genomic Encyclopedia of Type Strains, Phase IV (KMG-IV): sequencing the most valuable type-strain genomes for metagenomic binning, comparative biology and taxonomic classification.</title>
        <authorList>
            <person name="Goeker M."/>
        </authorList>
    </citation>
    <scope>NUCLEOTIDE SEQUENCE [LARGE SCALE GENOMIC DNA]</scope>
    <source>
        <strain evidence="9 10">DSM 16500</strain>
    </source>
</reference>
<keyword evidence="3" id="KW-0808">Transferase</keyword>
<feature type="domain" description="L,D-TPase catalytic" evidence="8">
    <location>
        <begin position="34"/>
        <end position="157"/>
    </location>
</feature>
<evidence type="ECO:0000256" key="6">
    <source>
        <dbReference type="ARBA" id="ARBA00023316"/>
    </source>
</evidence>
<dbReference type="Gene3D" id="2.40.440.10">
    <property type="entry name" value="L,D-transpeptidase catalytic domain-like"/>
    <property type="match status" value="1"/>
</dbReference>
<comment type="pathway">
    <text evidence="1 7">Cell wall biogenesis; peptidoglycan biosynthesis.</text>
</comment>
<dbReference type="PANTHER" id="PTHR30582:SF2">
    <property type="entry name" value="L,D-TRANSPEPTIDASE YCIB-RELATED"/>
    <property type="match status" value="1"/>
</dbReference>
<accession>A0A370GAJ4</accession>
<dbReference type="InterPro" id="IPR038063">
    <property type="entry name" value="Transpep_catalytic_dom"/>
</dbReference>
<evidence type="ECO:0000256" key="7">
    <source>
        <dbReference type="PROSITE-ProRule" id="PRU01373"/>
    </source>
</evidence>
<dbReference type="RefSeq" id="WP_114835124.1">
    <property type="nucleotide sequence ID" value="NZ_LR699114.1"/>
</dbReference>
<comment type="caution">
    <text evidence="9">The sequence shown here is derived from an EMBL/GenBank/DDBJ whole genome shotgun (WGS) entry which is preliminary data.</text>
</comment>
<evidence type="ECO:0000256" key="3">
    <source>
        <dbReference type="ARBA" id="ARBA00022679"/>
    </source>
</evidence>
<evidence type="ECO:0000256" key="5">
    <source>
        <dbReference type="ARBA" id="ARBA00022984"/>
    </source>
</evidence>
<comment type="similarity">
    <text evidence="2">Belongs to the YkuD family.</text>
</comment>
<protein>
    <submittedName>
        <fullName evidence="9">L,D-transpeptidase-like protein</fullName>
    </submittedName>
</protein>